<evidence type="ECO:0000256" key="4">
    <source>
        <dbReference type="SAM" id="MobiDB-lite"/>
    </source>
</evidence>
<dbReference type="InterPro" id="IPR002075">
    <property type="entry name" value="NTF2_dom"/>
</dbReference>
<dbReference type="InterPro" id="IPR039539">
    <property type="entry name" value="Ras_GTPase_bind_prot"/>
</dbReference>
<feature type="region of interest" description="Disordered" evidence="4">
    <location>
        <begin position="197"/>
        <end position="224"/>
    </location>
</feature>
<feature type="region of interest" description="Disordered" evidence="4">
    <location>
        <begin position="322"/>
        <end position="373"/>
    </location>
</feature>
<feature type="domain" description="RRM" evidence="5">
    <location>
        <begin position="495"/>
        <end position="580"/>
    </location>
</feature>
<dbReference type="Pfam" id="PF02136">
    <property type="entry name" value="NTF2"/>
    <property type="match status" value="1"/>
</dbReference>
<dbReference type="AlphaFoldDB" id="A0A067RCA6"/>
<feature type="domain" description="NTF2" evidence="6">
    <location>
        <begin position="12"/>
        <end position="132"/>
    </location>
</feature>
<keyword evidence="8" id="KW-1185">Reference proteome</keyword>
<reference evidence="7 8" key="1">
    <citation type="journal article" date="2014" name="Nat. Commun.">
        <title>Molecular traces of alternative social organization in a termite genome.</title>
        <authorList>
            <person name="Terrapon N."/>
            <person name="Li C."/>
            <person name="Robertson H.M."/>
            <person name="Ji L."/>
            <person name="Meng X."/>
            <person name="Booth W."/>
            <person name="Chen Z."/>
            <person name="Childers C.P."/>
            <person name="Glastad K.M."/>
            <person name="Gokhale K."/>
            <person name="Gowin J."/>
            <person name="Gronenberg W."/>
            <person name="Hermansen R.A."/>
            <person name="Hu H."/>
            <person name="Hunt B.G."/>
            <person name="Huylmans A.K."/>
            <person name="Khalil S.M."/>
            <person name="Mitchell R.D."/>
            <person name="Munoz-Torres M.C."/>
            <person name="Mustard J.A."/>
            <person name="Pan H."/>
            <person name="Reese J.T."/>
            <person name="Scharf M.E."/>
            <person name="Sun F."/>
            <person name="Vogel H."/>
            <person name="Xiao J."/>
            <person name="Yang W."/>
            <person name="Yang Z."/>
            <person name="Yang Z."/>
            <person name="Zhou J."/>
            <person name="Zhu J."/>
            <person name="Brent C.S."/>
            <person name="Elsik C.G."/>
            <person name="Goodisman M.A."/>
            <person name="Liberles D.A."/>
            <person name="Roe R.M."/>
            <person name="Vargo E.L."/>
            <person name="Vilcinskas A."/>
            <person name="Wang J."/>
            <person name="Bornberg-Bauer E."/>
            <person name="Korb J."/>
            <person name="Zhang G."/>
            <person name="Liebig J."/>
        </authorList>
    </citation>
    <scope>NUCLEOTIDE SEQUENCE [LARGE SCALE GENOMIC DNA]</scope>
    <source>
        <tissue evidence="7">Whole organism</tissue>
    </source>
</reference>
<dbReference type="OrthoDB" id="339151at2759"/>
<dbReference type="PANTHER" id="PTHR10693:SF20">
    <property type="entry name" value="AT27578P"/>
    <property type="match status" value="1"/>
</dbReference>
<organism evidence="7 8">
    <name type="scientific">Zootermopsis nevadensis</name>
    <name type="common">Dampwood termite</name>
    <dbReference type="NCBI Taxonomy" id="136037"/>
    <lineage>
        <taxon>Eukaryota</taxon>
        <taxon>Metazoa</taxon>
        <taxon>Ecdysozoa</taxon>
        <taxon>Arthropoda</taxon>
        <taxon>Hexapoda</taxon>
        <taxon>Insecta</taxon>
        <taxon>Pterygota</taxon>
        <taxon>Neoptera</taxon>
        <taxon>Polyneoptera</taxon>
        <taxon>Dictyoptera</taxon>
        <taxon>Blattodea</taxon>
        <taxon>Blattoidea</taxon>
        <taxon>Termitoidae</taxon>
        <taxon>Termopsidae</taxon>
        <taxon>Zootermopsis</taxon>
    </lineage>
</organism>
<dbReference type="EMBL" id="KK852798">
    <property type="protein sequence ID" value="KDR16366.1"/>
    <property type="molecule type" value="Genomic_DNA"/>
</dbReference>
<dbReference type="InterPro" id="IPR018222">
    <property type="entry name" value="Nuclear_transport_factor_2_euk"/>
</dbReference>
<evidence type="ECO:0000313" key="7">
    <source>
        <dbReference type="EMBL" id="KDR16366.1"/>
    </source>
</evidence>
<evidence type="ECO:0000256" key="1">
    <source>
        <dbReference type="ARBA" id="ARBA00004210"/>
    </source>
</evidence>
<dbReference type="CDD" id="cd00780">
    <property type="entry name" value="NTF2"/>
    <property type="match status" value="1"/>
</dbReference>
<evidence type="ECO:0000256" key="3">
    <source>
        <dbReference type="PROSITE-ProRule" id="PRU00176"/>
    </source>
</evidence>
<dbReference type="GO" id="GO:0003729">
    <property type="term" value="F:mRNA binding"/>
    <property type="evidence" value="ECO:0007669"/>
    <property type="project" value="TreeGrafter"/>
</dbReference>
<dbReference type="SUPFAM" id="SSF54928">
    <property type="entry name" value="RNA-binding domain, RBD"/>
    <property type="match status" value="1"/>
</dbReference>
<dbReference type="FunCoup" id="A0A067RCA6">
    <property type="interactions" value="1540"/>
</dbReference>
<dbReference type="PROSITE" id="PS50177">
    <property type="entry name" value="NTF2_DOMAIN"/>
    <property type="match status" value="1"/>
</dbReference>
<dbReference type="InterPro" id="IPR032710">
    <property type="entry name" value="NTF2-like_dom_sf"/>
</dbReference>
<evidence type="ECO:0000313" key="8">
    <source>
        <dbReference type="Proteomes" id="UP000027135"/>
    </source>
</evidence>
<dbReference type="Gene3D" id="3.10.450.50">
    <property type="match status" value="1"/>
</dbReference>
<dbReference type="InterPro" id="IPR012677">
    <property type="entry name" value="Nucleotide-bd_a/b_plait_sf"/>
</dbReference>
<feature type="region of interest" description="Disordered" evidence="4">
    <location>
        <begin position="392"/>
        <end position="481"/>
    </location>
</feature>
<dbReference type="SUPFAM" id="SSF54427">
    <property type="entry name" value="NTF2-like"/>
    <property type="match status" value="1"/>
</dbReference>
<proteinExistence type="predicted"/>
<sequence length="651" mass="69908">MVMEAPPSPQCVGREFVRQYYTLLNQAPAHLHRFYNNNSSFVHGGLDAPNRETKPVVGQKQIHQKIQQLNFRDCHAKISQVDSQATLGDGVVVQVTGELSNSGQPMRRFTQTFVLAAQSPKKYYVHNDIFRYQDMIFSDEEVEQDSGRSEAEEDAEPEHSPTADAIPPSQQLAPQQTMAYYNNANTPINNTAAVASGMVTQQPSQPQPQQQQQPPQLTAAALTQHQQMAPPPSVVPAPLVATAIVNGTVHPEEVISAPIPIAVMPSPVTVAPSIPQQVAIIPTQTPIPNLQPIPQAQIPMQQATAPGIVTSPGLPAVIKSEEEEVEQDNVAEDDNEEEQEGNDDHDVAGEEEEKTAQQEIEDTHHHSESVLNEPKTYATLVKSGGTGVGIGSLSSTLSTSPNAPAKPTTSPPPLGPRTSIDARDSMHVSGGPGSMGSGQRGSRGGTRGPSIRGMVRNERGGSGRGSFNDDNGSIGGDGDRRRMGPNMMQQYPDSQQLFMGNLPLHATEDDLKDLFGKFGHIIDLRIHSKSNNKGVPGNRVPNYGFITFEDANTVQQVLNSRPFYFPQENGQKLNVEEKKARGRQSMDGGRMGSGGDAVMGRPSPSGLGGPRAVPGMMRGGTGMGHHRGGGRGSFTREGRGGGMNRGAYARR</sequence>
<dbReference type="FunFam" id="3.10.450.50:FF:000010">
    <property type="entry name" value="Ras GTPase-activating protein-binding protein"/>
    <property type="match status" value="1"/>
</dbReference>
<evidence type="ECO:0000259" key="6">
    <source>
        <dbReference type="PROSITE" id="PS50177"/>
    </source>
</evidence>
<dbReference type="InterPro" id="IPR035979">
    <property type="entry name" value="RBD_domain_sf"/>
</dbReference>
<dbReference type="SMART" id="SM00360">
    <property type="entry name" value="RRM"/>
    <property type="match status" value="1"/>
</dbReference>
<name>A0A067RCA6_ZOONE</name>
<feature type="region of interest" description="Disordered" evidence="4">
    <location>
        <begin position="578"/>
        <end position="651"/>
    </location>
</feature>
<dbReference type="GO" id="GO:0005829">
    <property type="term" value="C:cytosol"/>
    <property type="evidence" value="ECO:0007669"/>
    <property type="project" value="TreeGrafter"/>
</dbReference>
<feature type="region of interest" description="Disordered" evidence="4">
    <location>
        <begin position="140"/>
        <end position="171"/>
    </location>
</feature>
<feature type="compositionally biased region" description="Gly residues" evidence="4">
    <location>
        <begin position="430"/>
        <end position="447"/>
    </location>
</feature>
<dbReference type="Pfam" id="PF00076">
    <property type="entry name" value="RRM_1"/>
    <property type="match status" value="1"/>
</dbReference>
<dbReference type="Proteomes" id="UP000027135">
    <property type="component" value="Unassembled WGS sequence"/>
</dbReference>
<dbReference type="GO" id="GO:0010494">
    <property type="term" value="C:cytoplasmic stress granule"/>
    <property type="evidence" value="ECO:0007669"/>
    <property type="project" value="UniProtKB-SubCell"/>
</dbReference>
<dbReference type="Gene3D" id="3.30.70.330">
    <property type="match status" value="1"/>
</dbReference>
<dbReference type="PROSITE" id="PS50102">
    <property type="entry name" value="RRM"/>
    <property type="match status" value="1"/>
</dbReference>
<dbReference type="InterPro" id="IPR000504">
    <property type="entry name" value="RRM_dom"/>
</dbReference>
<comment type="subcellular location">
    <subcellularLocation>
        <location evidence="1">Cytoplasm</location>
        <location evidence="1">Stress granule</location>
    </subcellularLocation>
</comment>
<feature type="compositionally biased region" description="Acidic residues" evidence="4">
    <location>
        <begin position="322"/>
        <end position="341"/>
    </location>
</feature>
<gene>
    <name evidence="7" type="ORF">L798_09705</name>
</gene>
<dbReference type="GO" id="GO:1990904">
    <property type="term" value="C:ribonucleoprotein complex"/>
    <property type="evidence" value="ECO:0007669"/>
    <property type="project" value="TreeGrafter"/>
</dbReference>
<dbReference type="STRING" id="136037.A0A067RCA6"/>
<dbReference type="OMA" id="RPRGNAY"/>
<evidence type="ECO:0000256" key="2">
    <source>
        <dbReference type="ARBA" id="ARBA00022884"/>
    </source>
</evidence>
<evidence type="ECO:0000259" key="5">
    <source>
        <dbReference type="PROSITE" id="PS50102"/>
    </source>
</evidence>
<protein>
    <submittedName>
        <fullName evidence="7">Ras GTPase-activating protein-binding protein 2</fullName>
    </submittedName>
</protein>
<dbReference type="InParanoid" id="A0A067RCA6"/>
<keyword evidence="2 3" id="KW-0694">RNA-binding</keyword>
<accession>A0A067RCA6</accession>
<dbReference type="PANTHER" id="PTHR10693">
    <property type="entry name" value="RAS GTPASE-ACTIVATING PROTEIN-BINDING PROTEIN"/>
    <property type="match status" value="1"/>
</dbReference>
<dbReference type="eggNOG" id="KOG0116">
    <property type="taxonomic scope" value="Eukaryota"/>
</dbReference>